<keyword evidence="3" id="KW-0812">Transmembrane</keyword>
<keyword evidence="6" id="KW-0325">Glycoprotein</keyword>
<keyword evidence="5" id="KW-0472">Membrane</keyword>
<keyword evidence="2" id="KW-0808">Transferase</keyword>
<proteinExistence type="predicted"/>
<dbReference type="Proteomes" id="UP001378242">
    <property type="component" value="Unassembled WGS sequence"/>
</dbReference>
<evidence type="ECO:0000256" key="4">
    <source>
        <dbReference type="ARBA" id="ARBA00022989"/>
    </source>
</evidence>
<dbReference type="PANTHER" id="PTHR12812:SF0">
    <property type="entry name" value="HEPARAN-SULFATE 6-O-SULFOTRANSFERASE"/>
    <property type="match status" value="1"/>
</dbReference>
<comment type="caution">
    <text evidence="7">The sequence shown here is derived from an EMBL/GenBank/DDBJ whole genome shotgun (WGS) entry which is preliminary data.</text>
</comment>
<accession>A0ABU9GDP5</accession>
<dbReference type="InterPro" id="IPR027417">
    <property type="entry name" value="P-loop_NTPase"/>
</dbReference>
<dbReference type="RefSeq" id="WP_341541890.1">
    <property type="nucleotide sequence ID" value="NZ_JBAKAP010000003.1"/>
</dbReference>
<protein>
    <submittedName>
        <fullName evidence="7">Sulfotransferase family 2 domain-containing protein</fullName>
    </submittedName>
</protein>
<dbReference type="PANTHER" id="PTHR12812">
    <property type="entry name" value="HEPARAN SULFATE 6-O-SULFOTRANSFERASE 3"/>
    <property type="match status" value="1"/>
</dbReference>
<evidence type="ECO:0000256" key="3">
    <source>
        <dbReference type="ARBA" id="ARBA00022692"/>
    </source>
</evidence>
<name>A0ABU9GDP5_COBMA</name>
<reference evidence="7 8" key="1">
    <citation type="submission" date="2024-02" db="EMBL/GenBank/DDBJ databases">
        <title>Bacteria isolated from the canopy kelp, Nereocystis luetkeana.</title>
        <authorList>
            <person name="Pfister C.A."/>
            <person name="Younker I.T."/>
            <person name="Light S.H."/>
        </authorList>
    </citation>
    <scope>NUCLEOTIDE SEQUENCE [LARGE SCALE GENOMIC DNA]</scope>
    <source>
        <strain evidence="7 8">TI.5.07</strain>
    </source>
</reference>
<evidence type="ECO:0000256" key="2">
    <source>
        <dbReference type="ARBA" id="ARBA00022679"/>
    </source>
</evidence>
<evidence type="ECO:0000313" key="8">
    <source>
        <dbReference type="Proteomes" id="UP001378242"/>
    </source>
</evidence>
<dbReference type="EMBL" id="JBAKAP010000003">
    <property type="protein sequence ID" value="MEL0615913.1"/>
    <property type="molecule type" value="Genomic_DNA"/>
</dbReference>
<sequence length="317" mass="35732">MLFVHIPKTAGTSFRESIEEVVASRSRRFRKVERDYGASAGVTTSAVKEATYLAKDVSQLVIKSPEDTFMTGHYSIMRYLPHYGIGRVCTFVRDPVSRVVSEYLHACRHHGVTEDFEAFYRQPGMQNRQWKLLAGQPLGCMGAVGVTERYEDSLKVINARFALQLEARTSNANPVSRDKYQDLINIHRESIEVLNKHDIRLYRQATLLLDRRLKALADGAAPLAYHADKLPQAISGYAWWPESSEMVVLEICRVVEGKIGDRVMDGILAKEFSVEAYGLGASRKGYVGFRFGIGSLRAGQYCLRESSSLQVLLDFKR</sequence>
<evidence type="ECO:0000256" key="5">
    <source>
        <dbReference type="ARBA" id="ARBA00023136"/>
    </source>
</evidence>
<comment type="subcellular location">
    <subcellularLocation>
        <location evidence="1">Membrane</location>
        <topology evidence="1">Single-pass membrane protein</topology>
    </subcellularLocation>
</comment>
<keyword evidence="8" id="KW-1185">Reference proteome</keyword>
<dbReference type="InterPro" id="IPR010635">
    <property type="entry name" value="Heparan_SO4-6-sulfoTrfase"/>
</dbReference>
<dbReference type="InterPro" id="IPR005331">
    <property type="entry name" value="Sulfotransferase"/>
</dbReference>
<gene>
    <name evidence="7" type="ORF">V6243_03650</name>
</gene>
<dbReference type="Pfam" id="PF03567">
    <property type="entry name" value="Sulfotransfer_2"/>
    <property type="match status" value="1"/>
</dbReference>
<organism evidence="7 8">
    <name type="scientific">Cobetia marina</name>
    <name type="common">Deleya marina</name>
    <dbReference type="NCBI Taxonomy" id="28258"/>
    <lineage>
        <taxon>Bacteria</taxon>
        <taxon>Pseudomonadati</taxon>
        <taxon>Pseudomonadota</taxon>
        <taxon>Gammaproteobacteria</taxon>
        <taxon>Oceanospirillales</taxon>
        <taxon>Halomonadaceae</taxon>
        <taxon>Cobetia</taxon>
    </lineage>
</organism>
<keyword evidence="4" id="KW-1133">Transmembrane helix</keyword>
<evidence type="ECO:0000256" key="6">
    <source>
        <dbReference type="ARBA" id="ARBA00023180"/>
    </source>
</evidence>
<evidence type="ECO:0000313" key="7">
    <source>
        <dbReference type="EMBL" id="MEL0615913.1"/>
    </source>
</evidence>
<evidence type="ECO:0000256" key="1">
    <source>
        <dbReference type="ARBA" id="ARBA00004167"/>
    </source>
</evidence>
<dbReference type="Gene3D" id="3.40.50.300">
    <property type="entry name" value="P-loop containing nucleotide triphosphate hydrolases"/>
    <property type="match status" value="1"/>
</dbReference>